<accession>C5B4P0</accession>
<evidence type="ECO:0008006" key="4">
    <source>
        <dbReference type="Google" id="ProtNLM"/>
    </source>
</evidence>
<feature type="region of interest" description="Disordered" evidence="1">
    <location>
        <begin position="1"/>
        <end position="22"/>
    </location>
</feature>
<dbReference type="HOGENOM" id="CLU_1523426_0_0_5"/>
<name>C5B4P0_METEA</name>
<dbReference type="KEGG" id="mea:Mex_2p0575"/>
<reference evidence="2 3" key="1">
    <citation type="journal article" date="2009" name="PLoS ONE">
        <title>Methylobacterium genome sequences: a reference blueprint to investigate microbial metabolism of C1 compounds from natural and industrial sources.</title>
        <authorList>
            <person name="Vuilleumier S."/>
            <person name="Chistoserdova L."/>
            <person name="Lee M.-C."/>
            <person name="Bringel F."/>
            <person name="Lajus A."/>
            <person name="Zhou Y."/>
            <person name="Gourion B."/>
            <person name="Barbe V."/>
            <person name="Chang J."/>
            <person name="Cruveiller S."/>
            <person name="Dossat C."/>
            <person name="Gillett W."/>
            <person name="Gruffaz C."/>
            <person name="Haugen E."/>
            <person name="Hourcade E."/>
            <person name="Levy R."/>
            <person name="Mangenot S."/>
            <person name="Muller E."/>
            <person name="Nadalig T."/>
            <person name="Pagni M."/>
            <person name="Penny C."/>
            <person name="Peyraud R."/>
            <person name="Robinson D.G."/>
            <person name="Roche D."/>
            <person name="Rouy Z."/>
            <person name="Saenampechek C."/>
            <person name="Salvignol G."/>
            <person name="Vallenet D."/>
            <person name="Wu Z."/>
            <person name="Marx C.J."/>
            <person name="Vorholt J.A."/>
            <person name="Olson M.V."/>
            <person name="Kaul R."/>
            <person name="Weissenbach J."/>
            <person name="Medigue C."/>
            <person name="Lidstrom M.E."/>
        </authorList>
    </citation>
    <scope>NUCLEOTIDE SEQUENCE [LARGE SCALE GENOMIC DNA]</scope>
    <source>
        <strain evidence="3">ATCC 14718 / DSM 1338 / JCM 2805 / NCIMB 9133 / AM1</strain>
    </source>
</reference>
<keyword evidence="3" id="KW-1185">Reference proteome</keyword>
<evidence type="ECO:0000313" key="2">
    <source>
        <dbReference type="EMBL" id="ACS43422.1"/>
    </source>
</evidence>
<dbReference type="Pfam" id="PF04519">
    <property type="entry name" value="Bactofilin"/>
    <property type="match status" value="1"/>
</dbReference>
<evidence type="ECO:0000256" key="1">
    <source>
        <dbReference type="SAM" id="MobiDB-lite"/>
    </source>
</evidence>
<evidence type="ECO:0000313" key="3">
    <source>
        <dbReference type="Proteomes" id="UP000009081"/>
    </source>
</evidence>
<protein>
    <recommendedName>
        <fullName evidence="4">Polymer-forming cytoskeletal protein</fullName>
    </recommendedName>
</protein>
<keyword evidence="2" id="KW-0614">Plasmid</keyword>
<dbReference type="EMBL" id="CP001511">
    <property type="protein sequence ID" value="ACS43422.1"/>
    <property type="molecule type" value="Genomic_DNA"/>
</dbReference>
<proteinExistence type="predicted"/>
<geneLocation type="plasmid" evidence="2 3">
    <name>megaplasmid</name>
</geneLocation>
<dbReference type="RefSeq" id="WP_012753875.1">
    <property type="nucleotide sequence ID" value="NC_012811.1"/>
</dbReference>
<dbReference type="AlphaFoldDB" id="C5B4P0"/>
<organism evidence="2 3">
    <name type="scientific">Methylorubrum extorquens (strain ATCC 14718 / DSM 1338 / JCM 2805 / NCIMB 9133 / AM1)</name>
    <name type="common">Methylobacterium extorquens</name>
    <dbReference type="NCBI Taxonomy" id="272630"/>
    <lineage>
        <taxon>Bacteria</taxon>
        <taxon>Pseudomonadati</taxon>
        <taxon>Pseudomonadota</taxon>
        <taxon>Alphaproteobacteria</taxon>
        <taxon>Hyphomicrobiales</taxon>
        <taxon>Methylobacteriaceae</taxon>
        <taxon>Methylorubrum</taxon>
    </lineage>
</organism>
<dbReference type="Proteomes" id="UP000009081">
    <property type="component" value="Plasmid megaplasmid"/>
</dbReference>
<sequence length="176" mass="18604">MASATAMTAEQHEMRVGPHSKQTGDLVHDGLVLIEGTVVGRIHAREVRVLKGGFVEGVIHADVAKFMGCFRGSVRAVTVLIGAKADIQDADILCESMGMEPGASFEIRSARRLAPNAVPRFDYQASMARLNPVASGQNGYAPRRGNLSVVEGGAGRAQPGFPAADPRDRLAPAMRG</sequence>
<dbReference type="InterPro" id="IPR007607">
    <property type="entry name" value="BacA/B"/>
</dbReference>
<feature type="region of interest" description="Disordered" evidence="1">
    <location>
        <begin position="151"/>
        <end position="176"/>
    </location>
</feature>
<gene>
    <name evidence="2" type="ordered locus">MexAM1_META2p0575</name>
</gene>